<sequence length="58" mass="6541">MHFPTFIFPAAKSKCFTSAEYRAFQGFSGKPDRVCGLVLFSFLYSGKGYLKMCVGVFR</sequence>
<accession>C0DYH6</accession>
<dbReference type="Proteomes" id="UP000005837">
    <property type="component" value="Unassembled WGS sequence"/>
</dbReference>
<evidence type="ECO:0000313" key="1">
    <source>
        <dbReference type="EMBL" id="EEG22895.1"/>
    </source>
</evidence>
<organism evidence="1 2">
    <name type="scientific">Eikenella corrodens ATCC 23834</name>
    <dbReference type="NCBI Taxonomy" id="546274"/>
    <lineage>
        <taxon>Bacteria</taxon>
        <taxon>Pseudomonadati</taxon>
        <taxon>Pseudomonadota</taxon>
        <taxon>Betaproteobacteria</taxon>
        <taxon>Neisseriales</taxon>
        <taxon>Neisseriaceae</taxon>
        <taxon>Eikenella</taxon>
    </lineage>
</organism>
<protein>
    <submittedName>
        <fullName evidence="1">Uncharacterized protein</fullName>
    </submittedName>
</protein>
<proteinExistence type="predicted"/>
<dbReference type="HOGENOM" id="CLU_2972218_0_0_4"/>
<dbReference type="EMBL" id="ACEA01000053">
    <property type="protein sequence ID" value="EEG22895.1"/>
    <property type="molecule type" value="Genomic_DNA"/>
</dbReference>
<name>C0DYH6_EIKCO</name>
<dbReference type="AlphaFoldDB" id="C0DYH6"/>
<gene>
    <name evidence="1" type="ORF">EIKCOROL_02440</name>
</gene>
<reference evidence="1 2" key="1">
    <citation type="submission" date="2009-01" db="EMBL/GenBank/DDBJ databases">
        <authorList>
            <person name="Fulton L."/>
            <person name="Clifton S."/>
            <person name="Chinwalla A.T."/>
            <person name="Mitreva M."/>
            <person name="Sodergren E."/>
            <person name="Weinstock G."/>
            <person name="Clifton S."/>
            <person name="Dooling D.J."/>
            <person name="Fulton B."/>
            <person name="Minx P."/>
            <person name="Pepin K.H."/>
            <person name="Johnson M."/>
            <person name="Bhonagiri V."/>
            <person name="Nash W.E."/>
            <person name="Mardis E.R."/>
            <person name="Wilson R.K."/>
        </authorList>
    </citation>
    <scope>NUCLEOTIDE SEQUENCE [LARGE SCALE GENOMIC DNA]</scope>
    <source>
        <strain evidence="1 2">ATCC 23834</strain>
    </source>
</reference>
<comment type="caution">
    <text evidence="1">The sequence shown here is derived from an EMBL/GenBank/DDBJ whole genome shotgun (WGS) entry which is preliminary data.</text>
</comment>
<evidence type="ECO:0000313" key="2">
    <source>
        <dbReference type="Proteomes" id="UP000005837"/>
    </source>
</evidence>